<dbReference type="EMBL" id="BPLQ01003666">
    <property type="protein sequence ID" value="GIY02308.1"/>
    <property type="molecule type" value="Genomic_DNA"/>
</dbReference>
<name>A0AAV4PY12_9ARAC</name>
<reference evidence="1 2" key="1">
    <citation type="submission" date="2021-06" db="EMBL/GenBank/DDBJ databases">
        <title>Caerostris darwini draft genome.</title>
        <authorList>
            <person name="Kono N."/>
            <person name="Arakawa K."/>
        </authorList>
    </citation>
    <scope>NUCLEOTIDE SEQUENCE [LARGE SCALE GENOMIC DNA]</scope>
</reference>
<organism evidence="1 2">
    <name type="scientific">Caerostris darwini</name>
    <dbReference type="NCBI Taxonomy" id="1538125"/>
    <lineage>
        <taxon>Eukaryota</taxon>
        <taxon>Metazoa</taxon>
        <taxon>Ecdysozoa</taxon>
        <taxon>Arthropoda</taxon>
        <taxon>Chelicerata</taxon>
        <taxon>Arachnida</taxon>
        <taxon>Araneae</taxon>
        <taxon>Araneomorphae</taxon>
        <taxon>Entelegynae</taxon>
        <taxon>Araneoidea</taxon>
        <taxon>Araneidae</taxon>
        <taxon>Caerostris</taxon>
    </lineage>
</organism>
<gene>
    <name evidence="1" type="ORF">CDAR_112811</name>
</gene>
<keyword evidence="2" id="KW-1185">Reference proteome</keyword>
<proteinExistence type="predicted"/>
<dbReference type="Proteomes" id="UP001054837">
    <property type="component" value="Unassembled WGS sequence"/>
</dbReference>
<sequence length="140" mass="16104">MLDAYKAEQKLHRIYFVYESSIPICSIPDSRTMRSATSPTFALEHANLNSSALRFGNESYHTVFLVYHLPHYLEAFPTLGAYDAEQKLRRIYFVYRSSIPIRSIPDSRSMRSATSPTLSEIYDCNSVAKKIFNQDDHGEQ</sequence>
<evidence type="ECO:0000313" key="2">
    <source>
        <dbReference type="Proteomes" id="UP001054837"/>
    </source>
</evidence>
<comment type="caution">
    <text evidence="1">The sequence shown here is derived from an EMBL/GenBank/DDBJ whole genome shotgun (WGS) entry which is preliminary data.</text>
</comment>
<dbReference type="AlphaFoldDB" id="A0AAV4PY12"/>
<accession>A0AAV4PY12</accession>
<protein>
    <submittedName>
        <fullName evidence="1">Uncharacterized protein</fullName>
    </submittedName>
</protein>
<evidence type="ECO:0000313" key="1">
    <source>
        <dbReference type="EMBL" id="GIY02308.1"/>
    </source>
</evidence>